<dbReference type="eggNOG" id="KOG1655">
    <property type="taxonomic scope" value="Eukaryota"/>
</dbReference>
<dbReference type="HOGENOM" id="CLU_079409_0_0_1"/>
<dbReference type="Gene3D" id="1.10.287.1060">
    <property type="entry name" value="ESAT-6-like"/>
    <property type="match status" value="1"/>
</dbReference>
<dbReference type="InterPro" id="IPR005024">
    <property type="entry name" value="Snf7_fam"/>
</dbReference>
<protein>
    <recommendedName>
        <fullName evidence="6">Charged multivesicular body protein 5</fullName>
    </recommendedName>
</protein>
<gene>
    <name evidence="4" type="ORF">H072_3278</name>
</gene>
<sequence length="215" mass="23794">MNRLFGSKSTAPKPSLDDAISKIDTRVSSLDVKITQLNAELGTYQTKMSKMRDGPAKNSIKSKALSVLQRRKQYETQRDQLMNQSWNMEQANMTVDNLKNVMTTVDALKTTNQALKKQYGKIDIDKIEQLQDEMADLLEVGNEINESISRAYSVPDDVDEAELDAELEALGAEVEAGWGESNMESEGIPGFLQEELPSFIDGTKTEAPAVKEAAS</sequence>
<dbReference type="GO" id="GO:0006900">
    <property type="term" value="P:vesicle budding from membrane"/>
    <property type="evidence" value="ECO:0007669"/>
    <property type="project" value="TreeGrafter"/>
</dbReference>
<dbReference type="PANTHER" id="PTHR22761:SF12">
    <property type="entry name" value="CHARGED MULTIVESICULAR BODY PROTEIN 5"/>
    <property type="match status" value="1"/>
</dbReference>
<accession>S8ANS4</accession>
<evidence type="ECO:0000256" key="1">
    <source>
        <dbReference type="ARBA" id="ARBA00006190"/>
    </source>
</evidence>
<dbReference type="AlphaFoldDB" id="S8ANS4"/>
<feature type="coiled-coil region" evidence="3">
    <location>
        <begin position="71"/>
        <end position="147"/>
    </location>
</feature>
<keyword evidence="2 3" id="KW-0175">Coiled coil</keyword>
<proteinExistence type="inferred from homology"/>
<reference evidence="5" key="2">
    <citation type="submission" date="2013-04" db="EMBL/GenBank/DDBJ databases">
        <title>Genomic mechanisms accounting for the adaptation to parasitism in nematode-trapping fungi.</title>
        <authorList>
            <person name="Ahren D.G."/>
        </authorList>
    </citation>
    <scope>NUCLEOTIDE SEQUENCE [LARGE SCALE GENOMIC DNA]</scope>
    <source>
        <strain evidence="5">CBS 200.50</strain>
    </source>
</reference>
<evidence type="ECO:0000313" key="4">
    <source>
        <dbReference type="EMBL" id="EPS42756.1"/>
    </source>
</evidence>
<name>S8ANS4_DACHA</name>
<dbReference type="OMA" id="GVKQMQK"/>
<dbReference type="Pfam" id="PF03357">
    <property type="entry name" value="Snf7"/>
    <property type="match status" value="1"/>
</dbReference>
<dbReference type="GO" id="GO:0005771">
    <property type="term" value="C:multivesicular body"/>
    <property type="evidence" value="ECO:0007669"/>
    <property type="project" value="TreeGrafter"/>
</dbReference>
<dbReference type="PANTHER" id="PTHR22761">
    <property type="entry name" value="CHARGED MULTIVESICULAR BODY PROTEIN"/>
    <property type="match status" value="1"/>
</dbReference>
<evidence type="ECO:0000256" key="3">
    <source>
        <dbReference type="SAM" id="Coils"/>
    </source>
</evidence>
<dbReference type="EMBL" id="AQGS01000101">
    <property type="protein sequence ID" value="EPS42756.1"/>
    <property type="molecule type" value="Genomic_DNA"/>
</dbReference>
<evidence type="ECO:0008006" key="6">
    <source>
        <dbReference type="Google" id="ProtNLM"/>
    </source>
</evidence>
<organism evidence="4 5">
    <name type="scientific">Dactylellina haptotyla (strain CBS 200.50)</name>
    <name type="common">Nematode-trapping fungus</name>
    <name type="synonym">Monacrosporium haptotylum</name>
    <dbReference type="NCBI Taxonomy" id="1284197"/>
    <lineage>
        <taxon>Eukaryota</taxon>
        <taxon>Fungi</taxon>
        <taxon>Dikarya</taxon>
        <taxon>Ascomycota</taxon>
        <taxon>Pezizomycotina</taxon>
        <taxon>Orbiliomycetes</taxon>
        <taxon>Orbiliales</taxon>
        <taxon>Orbiliaceae</taxon>
        <taxon>Dactylellina</taxon>
    </lineage>
</organism>
<dbReference type="STRING" id="1284197.S8ANS4"/>
<reference evidence="4 5" key="1">
    <citation type="journal article" date="2013" name="PLoS Genet.">
        <title>Genomic mechanisms accounting for the adaptation to parasitism in nematode-trapping fungi.</title>
        <authorList>
            <person name="Meerupati T."/>
            <person name="Andersson K.M."/>
            <person name="Friman E."/>
            <person name="Kumar D."/>
            <person name="Tunlid A."/>
            <person name="Ahren D."/>
        </authorList>
    </citation>
    <scope>NUCLEOTIDE SEQUENCE [LARGE SCALE GENOMIC DNA]</scope>
    <source>
        <strain evidence="4 5">CBS 200.50</strain>
    </source>
</reference>
<comment type="caution">
    <text evidence="4">The sequence shown here is derived from an EMBL/GenBank/DDBJ whole genome shotgun (WGS) entry which is preliminary data.</text>
</comment>
<dbReference type="OrthoDB" id="3973241at2759"/>
<dbReference type="GO" id="GO:0000329">
    <property type="term" value="C:fungal-type vacuole membrane"/>
    <property type="evidence" value="ECO:0007669"/>
    <property type="project" value="EnsemblFungi"/>
</dbReference>
<dbReference type="Proteomes" id="UP000015100">
    <property type="component" value="Unassembled WGS sequence"/>
</dbReference>
<keyword evidence="5" id="KW-1185">Reference proteome</keyword>
<comment type="similarity">
    <text evidence="1">Belongs to the SNF7 family.</text>
</comment>
<evidence type="ECO:0000256" key="2">
    <source>
        <dbReference type="ARBA" id="ARBA00023054"/>
    </source>
</evidence>
<dbReference type="Gene3D" id="6.10.250.1710">
    <property type="match status" value="1"/>
</dbReference>
<evidence type="ECO:0000313" key="5">
    <source>
        <dbReference type="Proteomes" id="UP000015100"/>
    </source>
</evidence>
<dbReference type="GO" id="GO:0032511">
    <property type="term" value="P:late endosome to vacuole transport via multivesicular body sorting pathway"/>
    <property type="evidence" value="ECO:0007669"/>
    <property type="project" value="EnsemblFungi"/>
</dbReference>